<dbReference type="Pfam" id="PF00586">
    <property type="entry name" value="AIRS"/>
    <property type="match status" value="1"/>
</dbReference>
<dbReference type="InterPro" id="IPR036921">
    <property type="entry name" value="PurM-like_N_sf"/>
</dbReference>
<evidence type="ECO:0000259" key="21">
    <source>
        <dbReference type="Pfam" id="PF00586"/>
    </source>
</evidence>
<dbReference type="AlphaFoldDB" id="A0A8X8BKH7"/>
<feature type="domain" description="PurM-like N-terminal" evidence="21">
    <location>
        <begin position="103"/>
        <end position="209"/>
    </location>
</feature>
<evidence type="ECO:0000256" key="10">
    <source>
        <dbReference type="ARBA" id="ARBA00022777"/>
    </source>
</evidence>
<evidence type="ECO:0000256" key="17">
    <source>
        <dbReference type="ARBA" id="ARBA00039825"/>
    </source>
</evidence>
<dbReference type="FunFam" id="3.30.1330.10:FF:000006">
    <property type="entry name" value="Selenide water dikinase 1"/>
    <property type="match status" value="1"/>
</dbReference>
<evidence type="ECO:0000256" key="15">
    <source>
        <dbReference type="ARBA" id="ARBA00023266"/>
    </source>
</evidence>
<dbReference type="PANTHER" id="PTHR10256">
    <property type="entry name" value="SELENIDE, WATER DIKINASE"/>
    <property type="match status" value="1"/>
</dbReference>
<dbReference type="SUPFAM" id="SSF56042">
    <property type="entry name" value="PurM C-terminal domain-like"/>
    <property type="match status" value="1"/>
</dbReference>
<dbReference type="NCBIfam" id="TIGR00476">
    <property type="entry name" value="selD"/>
    <property type="match status" value="1"/>
</dbReference>
<dbReference type="Pfam" id="PF02769">
    <property type="entry name" value="AIRS_C"/>
    <property type="match status" value="1"/>
</dbReference>
<dbReference type="Gene3D" id="3.90.650.10">
    <property type="entry name" value="PurM-like C-terminal domain"/>
    <property type="match status" value="1"/>
</dbReference>
<comment type="subcellular location">
    <subcellularLocation>
        <location evidence="3">Cell membrane</location>
        <topology evidence="3">Peripheral membrane protein</topology>
    </subcellularLocation>
    <subcellularLocation>
        <location evidence="4">Nucleus membrane</location>
        <topology evidence="4">Peripheral membrane protein</topology>
    </subcellularLocation>
</comment>
<evidence type="ECO:0000259" key="22">
    <source>
        <dbReference type="Pfam" id="PF02769"/>
    </source>
</evidence>
<keyword evidence="7" id="KW-0808">Transferase</keyword>
<dbReference type="GO" id="GO:0005737">
    <property type="term" value="C:cytoplasm"/>
    <property type="evidence" value="ECO:0007669"/>
    <property type="project" value="TreeGrafter"/>
</dbReference>
<dbReference type="EC" id="2.7.9.3" evidence="5"/>
<dbReference type="EMBL" id="JAATIS010007298">
    <property type="protein sequence ID" value="KAG2458264.1"/>
    <property type="molecule type" value="Genomic_DNA"/>
</dbReference>
<evidence type="ECO:0000256" key="8">
    <source>
        <dbReference type="ARBA" id="ARBA00022723"/>
    </source>
</evidence>
<keyword evidence="6" id="KW-1003">Cell membrane</keyword>
<dbReference type="GO" id="GO:0046872">
    <property type="term" value="F:metal ion binding"/>
    <property type="evidence" value="ECO:0007669"/>
    <property type="project" value="UniProtKB-KW"/>
</dbReference>
<sequence length="478" mass="53259">MSTRDTTAGRSSLFGEKGLQHRHQVWALAEAIVNEMASRLFNAESYQPERKFALTQFSEIREMGCKVPQHILQQYLENLQESRFEEDDLFFGPGMPRLGIGMDTCVIPLRHRGLSLVQTTDFIYPIVDDPYMMGRIACANVLSDLYAVGVTKCDSMLMLLGVSNKMTGKERDKIIPLIIKGYKDVAEEAGTTITGGHTILNPWILVGGVATTVCQTNCFIMPDNAVPGDVLVLTKPLGTQVAVAVHQWLDNPEKWNKIKLVVTEEEVELAYQEAITNMDRLNRTAASLMHIFNAHAATDITGFGILGHAQNLARQQRNEVSFVIHNLPVIAKMAAVSKARGEMFGLVHGMCPETSGGLLICLPREQAARFCAEIKSPRYGKGHQAWIIGIVEKGSRTARIIEKPRIIDVTSSQSTSQNGNLKRNVYVNNPKTLEELKDNIRSETGKTEAAELRRIYDNMVWRAEKCIDAQGNHFQHLL</sequence>
<dbReference type="GO" id="GO:0016260">
    <property type="term" value="P:selenocysteine biosynthetic process"/>
    <property type="evidence" value="ECO:0007669"/>
    <property type="project" value="TreeGrafter"/>
</dbReference>
<dbReference type="FunFam" id="3.90.650.10:FF:000003">
    <property type="entry name" value="Selenide, water dikinase 1"/>
    <property type="match status" value="1"/>
</dbReference>
<keyword evidence="12" id="KW-0460">Magnesium</keyword>
<comment type="similarity">
    <text evidence="16">Belongs to the selenophosphate synthase 1 family. Class II subfamily.</text>
</comment>
<comment type="cofactor">
    <cofactor evidence="1">
        <name>Mg(2+)</name>
        <dbReference type="ChEBI" id="CHEBI:18420"/>
    </cofactor>
</comment>
<evidence type="ECO:0000256" key="16">
    <source>
        <dbReference type="ARBA" id="ARBA00038427"/>
    </source>
</evidence>
<dbReference type="SUPFAM" id="SSF55326">
    <property type="entry name" value="PurM N-terminal domain-like"/>
    <property type="match status" value="1"/>
</dbReference>
<feature type="non-terminal residue" evidence="23">
    <location>
        <position position="478"/>
    </location>
</feature>
<evidence type="ECO:0000256" key="18">
    <source>
        <dbReference type="ARBA" id="ARBA00042724"/>
    </source>
</evidence>
<dbReference type="InterPro" id="IPR036676">
    <property type="entry name" value="PurM-like_C_sf"/>
</dbReference>
<evidence type="ECO:0000256" key="4">
    <source>
        <dbReference type="ARBA" id="ARBA00004617"/>
    </source>
</evidence>
<evidence type="ECO:0000256" key="2">
    <source>
        <dbReference type="ARBA" id="ARBA00003786"/>
    </source>
</evidence>
<dbReference type="CDD" id="cd02195">
    <property type="entry name" value="SelD"/>
    <property type="match status" value="1"/>
</dbReference>
<evidence type="ECO:0000256" key="3">
    <source>
        <dbReference type="ARBA" id="ARBA00004202"/>
    </source>
</evidence>
<dbReference type="Gene3D" id="3.30.1330.10">
    <property type="entry name" value="PurM-like, N-terminal domain"/>
    <property type="match status" value="1"/>
</dbReference>
<evidence type="ECO:0000313" key="23">
    <source>
        <dbReference type="EMBL" id="KAG2458264.1"/>
    </source>
</evidence>
<dbReference type="InterPro" id="IPR010918">
    <property type="entry name" value="PurM-like_C_dom"/>
</dbReference>
<dbReference type="InterPro" id="IPR004536">
    <property type="entry name" value="SPS/SelD"/>
</dbReference>
<dbReference type="Gene3D" id="3.30.420.10">
    <property type="entry name" value="Ribonuclease H-like superfamily/Ribonuclease H"/>
    <property type="match status" value="1"/>
</dbReference>
<keyword evidence="8" id="KW-0479">Metal-binding</keyword>
<evidence type="ECO:0000313" key="24">
    <source>
        <dbReference type="Proteomes" id="UP000886611"/>
    </source>
</evidence>
<feature type="non-terminal residue" evidence="23">
    <location>
        <position position="1"/>
    </location>
</feature>
<dbReference type="GO" id="GO:0005524">
    <property type="term" value="F:ATP binding"/>
    <property type="evidence" value="ECO:0007669"/>
    <property type="project" value="UniProtKB-KW"/>
</dbReference>
<keyword evidence="14" id="KW-0539">Nucleus</keyword>
<evidence type="ECO:0000256" key="11">
    <source>
        <dbReference type="ARBA" id="ARBA00022840"/>
    </source>
</evidence>
<evidence type="ECO:0000256" key="20">
    <source>
        <dbReference type="ARBA" id="ARBA00049005"/>
    </source>
</evidence>
<dbReference type="InterPro" id="IPR016188">
    <property type="entry name" value="PurM-like_N"/>
</dbReference>
<reference evidence="23 24" key="1">
    <citation type="journal article" date="2021" name="Cell">
        <title>Tracing the genetic footprints of vertebrate landing in non-teleost ray-finned fishes.</title>
        <authorList>
            <person name="Bi X."/>
            <person name="Wang K."/>
            <person name="Yang L."/>
            <person name="Pan H."/>
            <person name="Jiang H."/>
            <person name="Wei Q."/>
            <person name="Fang M."/>
            <person name="Yu H."/>
            <person name="Zhu C."/>
            <person name="Cai Y."/>
            <person name="He Y."/>
            <person name="Gan X."/>
            <person name="Zeng H."/>
            <person name="Yu D."/>
            <person name="Zhu Y."/>
            <person name="Jiang H."/>
            <person name="Qiu Q."/>
            <person name="Yang H."/>
            <person name="Zhang Y.E."/>
            <person name="Wang W."/>
            <person name="Zhu M."/>
            <person name="He S."/>
            <person name="Zhang G."/>
        </authorList>
    </citation>
    <scope>NUCLEOTIDE SEQUENCE [LARGE SCALE GENOMIC DNA]</scope>
    <source>
        <strain evidence="23">Bchr_013</strain>
    </source>
</reference>
<name>A0A8X8BKH7_POLSE</name>
<evidence type="ECO:0000256" key="5">
    <source>
        <dbReference type="ARBA" id="ARBA00011997"/>
    </source>
</evidence>
<dbReference type="GO" id="GO:0005886">
    <property type="term" value="C:plasma membrane"/>
    <property type="evidence" value="ECO:0007669"/>
    <property type="project" value="UniProtKB-SubCell"/>
</dbReference>
<feature type="domain" description="PurM-like C-terminal" evidence="22">
    <location>
        <begin position="227"/>
        <end position="399"/>
    </location>
</feature>
<evidence type="ECO:0000256" key="1">
    <source>
        <dbReference type="ARBA" id="ARBA00001946"/>
    </source>
</evidence>
<evidence type="ECO:0000256" key="12">
    <source>
        <dbReference type="ARBA" id="ARBA00022842"/>
    </source>
</evidence>
<dbReference type="PANTHER" id="PTHR10256:SF2">
    <property type="entry name" value="SELENIDE, WATER DIKINASE 1"/>
    <property type="match status" value="1"/>
</dbReference>
<dbReference type="GO" id="GO:0003676">
    <property type="term" value="F:nucleic acid binding"/>
    <property type="evidence" value="ECO:0007669"/>
    <property type="project" value="InterPro"/>
</dbReference>
<gene>
    <name evidence="23" type="primary">Sephs1_0</name>
    <name evidence="23" type="ORF">GTO96_0017716</name>
</gene>
<evidence type="ECO:0000256" key="6">
    <source>
        <dbReference type="ARBA" id="ARBA00022475"/>
    </source>
</evidence>
<evidence type="ECO:0000256" key="9">
    <source>
        <dbReference type="ARBA" id="ARBA00022741"/>
    </source>
</evidence>
<keyword evidence="10" id="KW-0418">Kinase</keyword>
<evidence type="ECO:0000256" key="7">
    <source>
        <dbReference type="ARBA" id="ARBA00022679"/>
    </source>
</evidence>
<keyword evidence="11" id="KW-0067">ATP-binding</keyword>
<accession>A0A8X8BKH7</accession>
<evidence type="ECO:0000256" key="19">
    <source>
        <dbReference type="ARBA" id="ARBA00042811"/>
    </source>
</evidence>
<proteinExistence type="inferred from homology"/>
<dbReference type="Proteomes" id="UP000886611">
    <property type="component" value="Unassembled WGS sequence"/>
</dbReference>
<comment type="caution">
    <text evidence="23">The sequence shown here is derived from an EMBL/GenBank/DDBJ whole genome shotgun (WGS) entry which is preliminary data.</text>
</comment>
<keyword evidence="13" id="KW-0472">Membrane</keyword>
<keyword evidence="24" id="KW-1185">Reference proteome</keyword>
<keyword evidence="15" id="KW-0711">Selenium</keyword>
<comment type="catalytic activity">
    <reaction evidence="20">
        <text>hydrogenselenide + ATP + H2O = selenophosphate + AMP + phosphate + 2 H(+)</text>
        <dbReference type="Rhea" id="RHEA:18737"/>
        <dbReference type="ChEBI" id="CHEBI:15377"/>
        <dbReference type="ChEBI" id="CHEBI:15378"/>
        <dbReference type="ChEBI" id="CHEBI:16144"/>
        <dbReference type="ChEBI" id="CHEBI:29317"/>
        <dbReference type="ChEBI" id="CHEBI:30616"/>
        <dbReference type="ChEBI" id="CHEBI:43474"/>
        <dbReference type="ChEBI" id="CHEBI:456215"/>
        <dbReference type="EC" id="2.7.9.3"/>
    </reaction>
</comment>
<dbReference type="InterPro" id="IPR036397">
    <property type="entry name" value="RNaseH_sf"/>
</dbReference>
<organism evidence="23 24">
    <name type="scientific">Polypterus senegalus</name>
    <name type="common">Senegal bichir</name>
    <dbReference type="NCBI Taxonomy" id="55291"/>
    <lineage>
        <taxon>Eukaryota</taxon>
        <taxon>Metazoa</taxon>
        <taxon>Chordata</taxon>
        <taxon>Craniata</taxon>
        <taxon>Vertebrata</taxon>
        <taxon>Euteleostomi</taxon>
        <taxon>Actinopterygii</taxon>
        <taxon>Polypteriformes</taxon>
        <taxon>Polypteridae</taxon>
        <taxon>Polypterus</taxon>
    </lineage>
</organism>
<evidence type="ECO:0000256" key="13">
    <source>
        <dbReference type="ARBA" id="ARBA00023136"/>
    </source>
</evidence>
<protein>
    <recommendedName>
        <fullName evidence="17">Selenide, water dikinase 1</fullName>
        <ecNumber evidence="5">2.7.9.3</ecNumber>
    </recommendedName>
    <alternativeName>
        <fullName evidence="19">Selenium donor protein 1</fullName>
    </alternativeName>
    <alternativeName>
        <fullName evidence="18">Selenophosphate synthase 1</fullName>
    </alternativeName>
</protein>
<dbReference type="GO" id="GO:0031965">
    <property type="term" value="C:nuclear membrane"/>
    <property type="evidence" value="ECO:0007669"/>
    <property type="project" value="UniProtKB-SubCell"/>
</dbReference>
<evidence type="ECO:0000256" key="14">
    <source>
        <dbReference type="ARBA" id="ARBA00023242"/>
    </source>
</evidence>
<dbReference type="GO" id="GO:0004756">
    <property type="term" value="F:selenide, water dikinase activity"/>
    <property type="evidence" value="ECO:0007669"/>
    <property type="project" value="UniProtKB-EC"/>
</dbReference>
<keyword evidence="9" id="KW-0547">Nucleotide-binding</keyword>
<comment type="function">
    <text evidence="2">Synthesizes selenophosphate from selenide and ATP.</text>
</comment>